<dbReference type="Gene3D" id="3.10.105.10">
    <property type="entry name" value="Dipeptide-binding Protein, Domain 3"/>
    <property type="match status" value="1"/>
</dbReference>
<keyword evidence="3" id="KW-0813">Transport</keyword>
<feature type="signal peptide" evidence="5">
    <location>
        <begin position="1"/>
        <end position="25"/>
    </location>
</feature>
<dbReference type="InterPro" id="IPR030678">
    <property type="entry name" value="Peptide/Ni-bd"/>
</dbReference>
<keyword evidence="4 5" id="KW-0732">Signal</keyword>
<comment type="caution">
    <text evidence="7">The sequence shown here is derived from an EMBL/GenBank/DDBJ whole genome shotgun (WGS) entry which is preliminary data.</text>
</comment>
<dbReference type="PANTHER" id="PTHR30290:SF10">
    <property type="entry name" value="PERIPLASMIC OLIGOPEPTIDE-BINDING PROTEIN-RELATED"/>
    <property type="match status" value="1"/>
</dbReference>
<evidence type="ECO:0000313" key="7">
    <source>
        <dbReference type="EMBL" id="GAA5169895.1"/>
    </source>
</evidence>
<dbReference type="Gene3D" id="3.40.190.10">
    <property type="entry name" value="Periplasmic binding protein-like II"/>
    <property type="match status" value="1"/>
</dbReference>
<proteinExistence type="inferred from homology"/>
<evidence type="ECO:0000256" key="1">
    <source>
        <dbReference type="ARBA" id="ARBA00004196"/>
    </source>
</evidence>
<name>A0ABP9R0D6_9PSEU</name>
<keyword evidence="8" id="KW-1185">Reference proteome</keyword>
<dbReference type="RefSeq" id="WP_346054971.1">
    <property type="nucleotide sequence ID" value="NZ_BAABIB010000088.1"/>
</dbReference>
<dbReference type="InterPro" id="IPR000914">
    <property type="entry name" value="SBP_5_dom"/>
</dbReference>
<dbReference type="Pfam" id="PF00496">
    <property type="entry name" value="SBP_bac_5"/>
    <property type="match status" value="1"/>
</dbReference>
<dbReference type="Proteomes" id="UP001500192">
    <property type="component" value="Unassembled WGS sequence"/>
</dbReference>
<evidence type="ECO:0000256" key="2">
    <source>
        <dbReference type="ARBA" id="ARBA00005695"/>
    </source>
</evidence>
<dbReference type="PIRSF" id="PIRSF002741">
    <property type="entry name" value="MppA"/>
    <property type="match status" value="1"/>
</dbReference>
<comment type="subcellular location">
    <subcellularLocation>
        <location evidence="1">Cell envelope</location>
    </subcellularLocation>
</comment>
<sequence>MKKALTLAGAGVLALSLAACGGGSAGGGAVVDGRTFTFVLPGDPGSLDPHFTTLSTALQADKFLYDSLVNLDASGATTAGLAAKWDGDTTKATFTLRPGITCGDGTPLTASVVADNINFVGDPNNAAALLGIYVPAGAKATADDAAGTVSVTSPAPDAFLVRNVGTLPIVCGKGMKDRNLLKQGADGTGLFKLTEAVSGDHYTLTRRKDYAWGPGDWKTDTRGLPDTVVLRVVANETTAANLLVSKEVNAAQILGQDRQRLKASGLSEKDIESPFGELWFNQKAGLPGADENVRRALTQALDLTQVGQVLTGGTGKPTTSLVAPGLGPCNGNTIGPLPAHEVNAAKAALDAAGWVAGPDGVRVKDGQRLALTFYYPTSVGAGMQSGAELVQQQWGAVGVQVDVKGMSNTESTQILGGQGTWHAMLLPLSVSLPSQLVPFLSGPAGAEGNNFAYIQNPQYDAIVQQASNIAGSDGCAKWGEGDRAVVQRLDIVPFVNTVRPIFSQGVTYDLSEGSVAPATIRMLG</sequence>
<evidence type="ECO:0000256" key="3">
    <source>
        <dbReference type="ARBA" id="ARBA00022448"/>
    </source>
</evidence>
<organism evidence="7 8">
    <name type="scientific">Amycolatopsis dongchuanensis</name>
    <dbReference type="NCBI Taxonomy" id="1070866"/>
    <lineage>
        <taxon>Bacteria</taxon>
        <taxon>Bacillati</taxon>
        <taxon>Actinomycetota</taxon>
        <taxon>Actinomycetes</taxon>
        <taxon>Pseudonocardiales</taxon>
        <taxon>Pseudonocardiaceae</taxon>
        <taxon>Amycolatopsis</taxon>
    </lineage>
</organism>
<feature type="chain" id="PRO_5046102476" evidence="5">
    <location>
        <begin position="26"/>
        <end position="524"/>
    </location>
</feature>
<dbReference type="PANTHER" id="PTHR30290">
    <property type="entry name" value="PERIPLASMIC BINDING COMPONENT OF ABC TRANSPORTER"/>
    <property type="match status" value="1"/>
</dbReference>
<comment type="similarity">
    <text evidence="2">Belongs to the bacterial solute-binding protein 5 family.</text>
</comment>
<dbReference type="SUPFAM" id="SSF53850">
    <property type="entry name" value="Periplasmic binding protein-like II"/>
    <property type="match status" value="1"/>
</dbReference>
<reference evidence="8" key="1">
    <citation type="journal article" date="2019" name="Int. J. Syst. Evol. Microbiol.">
        <title>The Global Catalogue of Microorganisms (GCM) 10K type strain sequencing project: providing services to taxonomists for standard genome sequencing and annotation.</title>
        <authorList>
            <consortium name="The Broad Institute Genomics Platform"/>
            <consortium name="The Broad Institute Genome Sequencing Center for Infectious Disease"/>
            <person name="Wu L."/>
            <person name="Ma J."/>
        </authorList>
    </citation>
    <scope>NUCLEOTIDE SEQUENCE [LARGE SCALE GENOMIC DNA]</scope>
    <source>
        <strain evidence="8">JCM 18054</strain>
    </source>
</reference>
<evidence type="ECO:0000256" key="4">
    <source>
        <dbReference type="ARBA" id="ARBA00022729"/>
    </source>
</evidence>
<evidence type="ECO:0000313" key="8">
    <source>
        <dbReference type="Proteomes" id="UP001500192"/>
    </source>
</evidence>
<protein>
    <submittedName>
        <fullName evidence="7">ABC transporter substrate-binding protein</fullName>
    </submittedName>
</protein>
<dbReference type="PROSITE" id="PS51257">
    <property type="entry name" value="PROKAR_LIPOPROTEIN"/>
    <property type="match status" value="1"/>
</dbReference>
<feature type="domain" description="Solute-binding protein family 5" evidence="6">
    <location>
        <begin position="79"/>
        <end position="412"/>
    </location>
</feature>
<evidence type="ECO:0000256" key="5">
    <source>
        <dbReference type="SAM" id="SignalP"/>
    </source>
</evidence>
<evidence type="ECO:0000259" key="6">
    <source>
        <dbReference type="Pfam" id="PF00496"/>
    </source>
</evidence>
<dbReference type="EMBL" id="BAABIB010000088">
    <property type="protein sequence ID" value="GAA5169895.1"/>
    <property type="molecule type" value="Genomic_DNA"/>
</dbReference>
<dbReference type="InterPro" id="IPR039424">
    <property type="entry name" value="SBP_5"/>
</dbReference>
<accession>A0ABP9R0D6</accession>
<dbReference type="CDD" id="cd00995">
    <property type="entry name" value="PBP2_NikA_DppA_OppA_like"/>
    <property type="match status" value="1"/>
</dbReference>
<gene>
    <name evidence="7" type="ORF">GCM10023214_47670</name>
</gene>